<evidence type="ECO:0000313" key="2">
    <source>
        <dbReference type="EMBL" id="KAL2719824.1"/>
    </source>
</evidence>
<sequence>MDLLSTRSKPTENALLRSIAERKKHGFFILNIYLKNAKRFIFTSFINYIFTYNLYVQSIYVFIIIILLFYWKIYNIDMSKFNIKFNIKFDNSIFTTIFTTMQY</sequence>
<evidence type="ECO:0000256" key="1">
    <source>
        <dbReference type="SAM" id="Phobius"/>
    </source>
</evidence>
<keyword evidence="1" id="KW-1133">Transmembrane helix</keyword>
<dbReference type="AlphaFoldDB" id="A0ABD2AGS5"/>
<accession>A0ABD2AGS5</accession>
<organism evidence="2 3">
    <name type="scientific">Vespula maculifrons</name>
    <name type="common">Eastern yellow jacket</name>
    <name type="synonym">Wasp</name>
    <dbReference type="NCBI Taxonomy" id="7453"/>
    <lineage>
        <taxon>Eukaryota</taxon>
        <taxon>Metazoa</taxon>
        <taxon>Ecdysozoa</taxon>
        <taxon>Arthropoda</taxon>
        <taxon>Hexapoda</taxon>
        <taxon>Insecta</taxon>
        <taxon>Pterygota</taxon>
        <taxon>Neoptera</taxon>
        <taxon>Endopterygota</taxon>
        <taxon>Hymenoptera</taxon>
        <taxon>Apocrita</taxon>
        <taxon>Aculeata</taxon>
        <taxon>Vespoidea</taxon>
        <taxon>Vespidae</taxon>
        <taxon>Vespinae</taxon>
        <taxon>Vespula</taxon>
    </lineage>
</organism>
<keyword evidence="1" id="KW-0812">Transmembrane</keyword>
<reference evidence="2 3" key="1">
    <citation type="journal article" date="2024" name="Ann. Entomol. Soc. Am.">
        <title>Genomic analyses of the southern and eastern yellowjacket wasps (Hymenoptera: Vespidae) reveal evolutionary signatures of social life.</title>
        <authorList>
            <person name="Catto M.A."/>
            <person name="Caine P.B."/>
            <person name="Orr S.E."/>
            <person name="Hunt B.G."/>
            <person name="Goodisman M.A.D."/>
        </authorList>
    </citation>
    <scope>NUCLEOTIDE SEQUENCE [LARGE SCALE GENOMIC DNA]</scope>
    <source>
        <strain evidence="2">232</strain>
        <tissue evidence="2">Head and thorax</tissue>
    </source>
</reference>
<gene>
    <name evidence="2" type="ORF">V1477_021318</name>
</gene>
<proteinExistence type="predicted"/>
<keyword evidence="3" id="KW-1185">Reference proteome</keyword>
<protein>
    <submittedName>
        <fullName evidence="2">Uncharacterized protein</fullName>
    </submittedName>
</protein>
<keyword evidence="1" id="KW-0472">Membrane</keyword>
<comment type="caution">
    <text evidence="2">The sequence shown here is derived from an EMBL/GenBank/DDBJ whole genome shotgun (WGS) entry which is preliminary data.</text>
</comment>
<feature type="transmembrane region" description="Helical" evidence="1">
    <location>
        <begin position="52"/>
        <end position="71"/>
    </location>
</feature>
<dbReference type="Proteomes" id="UP001607303">
    <property type="component" value="Unassembled WGS sequence"/>
</dbReference>
<dbReference type="EMBL" id="JAYRBN010000119">
    <property type="protein sequence ID" value="KAL2719824.1"/>
    <property type="molecule type" value="Genomic_DNA"/>
</dbReference>
<evidence type="ECO:0000313" key="3">
    <source>
        <dbReference type="Proteomes" id="UP001607303"/>
    </source>
</evidence>
<name>A0ABD2AGS5_VESMC</name>